<proteinExistence type="predicted"/>
<reference evidence="1 2" key="1">
    <citation type="submission" date="2021-06" db="EMBL/GenBank/DDBJ databases">
        <authorList>
            <person name="Sun Q."/>
            <person name="Li D."/>
        </authorList>
    </citation>
    <scope>NUCLEOTIDE SEQUENCE [LARGE SCALE GENOMIC DNA]</scope>
    <source>
        <strain evidence="1 2">MSJ-5</strain>
    </source>
</reference>
<protein>
    <submittedName>
        <fullName evidence="1">Spore protease YyaC</fullName>
    </submittedName>
</protein>
<evidence type="ECO:0000313" key="2">
    <source>
        <dbReference type="Proteomes" id="UP000779508"/>
    </source>
</evidence>
<name>A0ABS6G1F2_9FIRM</name>
<comment type="caution">
    <text evidence="1">The sequence shown here is derived from an EMBL/GenBank/DDBJ whole genome shotgun (WGS) entry which is preliminary data.</text>
</comment>
<dbReference type="Proteomes" id="UP000779508">
    <property type="component" value="Unassembled WGS sequence"/>
</dbReference>
<evidence type="ECO:0000313" key="1">
    <source>
        <dbReference type="EMBL" id="MBU5676315.1"/>
    </source>
</evidence>
<dbReference type="InterPro" id="IPR009665">
    <property type="entry name" value="YyaC"/>
</dbReference>
<keyword evidence="2" id="KW-1185">Reference proteome</keyword>
<gene>
    <name evidence="1" type="primary">yyaC</name>
    <name evidence="1" type="ORF">KQI88_07790</name>
</gene>
<dbReference type="RefSeq" id="WP_216415996.1">
    <property type="nucleotide sequence ID" value="NZ_JAHLQK010000003.1"/>
</dbReference>
<dbReference type="NCBIfam" id="TIGR02841">
    <property type="entry name" value="spore_YyaC"/>
    <property type="match status" value="1"/>
</dbReference>
<sequence>MSLSNLKKYDSLSINTPMASVDFSIMLSKYINLYYSTPYEEFVLLCIGTDRSTGDALGPIIGHKLVDSLSKYNKVYVYGTLDDPVHAKNLKEKIDHIYNSLNNPFIVAIDACLGKADRIGYITVGAGPLKPGAGVNKNLPAIGDIHITGIVNLAGYMEYLVLQNTRLNLVMKMADTLVSSIKYSVWKLNQQRLFLEN</sequence>
<organism evidence="1 2">
    <name type="scientific">Alkaliphilus flagellatus</name>
    <dbReference type="NCBI Taxonomy" id="2841507"/>
    <lineage>
        <taxon>Bacteria</taxon>
        <taxon>Bacillati</taxon>
        <taxon>Bacillota</taxon>
        <taxon>Clostridia</taxon>
        <taxon>Peptostreptococcales</taxon>
        <taxon>Natronincolaceae</taxon>
        <taxon>Alkaliphilus</taxon>
    </lineage>
</organism>
<dbReference type="EMBL" id="JAHLQK010000003">
    <property type="protein sequence ID" value="MBU5676315.1"/>
    <property type="molecule type" value="Genomic_DNA"/>
</dbReference>
<dbReference type="GO" id="GO:0008233">
    <property type="term" value="F:peptidase activity"/>
    <property type="evidence" value="ECO:0007669"/>
    <property type="project" value="UniProtKB-KW"/>
</dbReference>
<accession>A0ABS6G1F2</accession>
<dbReference type="GO" id="GO:0006508">
    <property type="term" value="P:proteolysis"/>
    <property type="evidence" value="ECO:0007669"/>
    <property type="project" value="UniProtKB-KW"/>
</dbReference>
<keyword evidence="1" id="KW-0645">Protease</keyword>
<keyword evidence="1" id="KW-0378">Hydrolase</keyword>
<dbReference type="Pfam" id="PF06866">
    <property type="entry name" value="DUF1256"/>
    <property type="match status" value="1"/>
</dbReference>